<dbReference type="InterPro" id="IPR036937">
    <property type="entry name" value="Adhesion_dom_fimbrial_sf"/>
</dbReference>
<keyword evidence="8" id="KW-1185">Reference proteome</keyword>
<feature type="signal peptide" evidence="5">
    <location>
        <begin position="1"/>
        <end position="24"/>
    </location>
</feature>
<dbReference type="InterPro" id="IPR050263">
    <property type="entry name" value="Bact_Fimbrial_Adh_Pro"/>
</dbReference>
<evidence type="ECO:0000256" key="4">
    <source>
        <dbReference type="ARBA" id="ARBA00023263"/>
    </source>
</evidence>
<sequence>MKCNKIALAAALVLGLGAVGSAGAASNGGTIYFQGAVNDPTCTVSGGAGTDYGLGNFTVDLKTVSPSQFTAAGDVQNKTPFEVVIGGPGQGSCTDGKVATFSLVTVGTPVDPISGALENTLNGEATGVAVQLLDGSNKTINLNSSYSVNSPAIANNTATIPFSAQFLSTNATVTPGLVNAHVLYGVTYN</sequence>
<dbReference type="Gene3D" id="2.60.40.1090">
    <property type="entry name" value="Fimbrial-type adhesion domain"/>
    <property type="match status" value="1"/>
</dbReference>
<dbReference type="Pfam" id="PF00419">
    <property type="entry name" value="Fimbrial"/>
    <property type="match status" value="1"/>
</dbReference>
<reference evidence="8" key="1">
    <citation type="journal article" date="2019" name="Int. J. Syst. Evol. Microbiol.">
        <title>The Global Catalogue of Microorganisms (GCM) 10K type strain sequencing project: providing services to taxonomists for standard genome sequencing and annotation.</title>
        <authorList>
            <consortium name="The Broad Institute Genomics Platform"/>
            <consortium name="The Broad Institute Genome Sequencing Center for Infectious Disease"/>
            <person name="Wu L."/>
            <person name="Ma J."/>
        </authorList>
    </citation>
    <scope>NUCLEOTIDE SEQUENCE [LARGE SCALE GENOMIC DNA]</scope>
    <source>
        <strain evidence="8">CGMCC 1.15439</strain>
    </source>
</reference>
<evidence type="ECO:0000256" key="5">
    <source>
        <dbReference type="SAM" id="SignalP"/>
    </source>
</evidence>
<evidence type="ECO:0000259" key="6">
    <source>
        <dbReference type="Pfam" id="PF00419"/>
    </source>
</evidence>
<organism evidence="7 8">
    <name type="scientific">Dyella nitratireducens</name>
    <dbReference type="NCBI Taxonomy" id="1849580"/>
    <lineage>
        <taxon>Bacteria</taxon>
        <taxon>Pseudomonadati</taxon>
        <taxon>Pseudomonadota</taxon>
        <taxon>Gammaproteobacteria</taxon>
        <taxon>Lysobacterales</taxon>
        <taxon>Rhodanobacteraceae</taxon>
        <taxon>Dyella</taxon>
    </lineage>
</organism>
<dbReference type="PANTHER" id="PTHR33420:SF3">
    <property type="entry name" value="FIMBRIAL SUBUNIT ELFA"/>
    <property type="match status" value="1"/>
</dbReference>
<evidence type="ECO:0000313" key="7">
    <source>
        <dbReference type="EMBL" id="GGA34514.1"/>
    </source>
</evidence>
<evidence type="ECO:0000256" key="2">
    <source>
        <dbReference type="ARBA" id="ARBA00006671"/>
    </source>
</evidence>
<evidence type="ECO:0000256" key="3">
    <source>
        <dbReference type="ARBA" id="ARBA00022729"/>
    </source>
</evidence>
<feature type="chain" id="PRO_5046494053" evidence="5">
    <location>
        <begin position="25"/>
        <end position="189"/>
    </location>
</feature>
<comment type="subcellular location">
    <subcellularLocation>
        <location evidence="1">Fimbrium</location>
    </subcellularLocation>
</comment>
<evidence type="ECO:0000256" key="1">
    <source>
        <dbReference type="ARBA" id="ARBA00004561"/>
    </source>
</evidence>
<comment type="similarity">
    <text evidence="2">Belongs to the fimbrial protein family.</text>
</comment>
<dbReference type="SUPFAM" id="SSF49401">
    <property type="entry name" value="Bacterial adhesins"/>
    <property type="match status" value="1"/>
</dbReference>
<gene>
    <name evidence="7" type="ORF">GCM10010981_24420</name>
</gene>
<dbReference type="RefSeq" id="WP_188794594.1">
    <property type="nucleotide sequence ID" value="NZ_BMJA01000002.1"/>
</dbReference>
<dbReference type="EMBL" id="BMJA01000002">
    <property type="protein sequence ID" value="GGA34514.1"/>
    <property type="molecule type" value="Genomic_DNA"/>
</dbReference>
<accession>A0ABQ1G0Y2</accession>
<protein>
    <submittedName>
        <fullName evidence="7">Fimbrial protein</fullName>
    </submittedName>
</protein>
<name>A0ABQ1G0Y2_9GAMM</name>
<feature type="domain" description="Fimbrial-type adhesion" evidence="6">
    <location>
        <begin position="31"/>
        <end position="188"/>
    </location>
</feature>
<comment type="caution">
    <text evidence="7">The sequence shown here is derived from an EMBL/GenBank/DDBJ whole genome shotgun (WGS) entry which is preliminary data.</text>
</comment>
<dbReference type="PANTHER" id="PTHR33420">
    <property type="entry name" value="FIMBRIAL SUBUNIT ELFA-RELATED"/>
    <property type="match status" value="1"/>
</dbReference>
<dbReference type="Proteomes" id="UP000620046">
    <property type="component" value="Unassembled WGS sequence"/>
</dbReference>
<keyword evidence="3 5" id="KW-0732">Signal</keyword>
<evidence type="ECO:0000313" key="8">
    <source>
        <dbReference type="Proteomes" id="UP000620046"/>
    </source>
</evidence>
<dbReference type="InterPro" id="IPR000259">
    <property type="entry name" value="Adhesion_dom_fimbrial"/>
</dbReference>
<keyword evidence="4" id="KW-0281">Fimbrium</keyword>
<dbReference type="InterPro" id="IPR008966">
    <property type="entry name" value="Adhesion_dom_sf"/>
</dbReference>
<proteinExistence type="inferred from homology"/>